<evidence type="ECO:0000256" key="6">
    <source>
        <dbReference type="ARBA" id="ARBA00022556"/>
    </source>
</evidence>
<dbReference type="InterPro" id="IPR027417">
    <property type="entry name" value="P-loop_NTPase"/>
</dbReference>
<dbReference type="NCBIfam" id="TIGR00682">
    <property type="entry name" value="lpxK"/>
    <property type="match status" value="1"/>
</dbReference>
<keyword evidence="5 13" id="KW-0444">Lipid biosynthesis</keyword>
<keyword evidence="16" id="KW-1185">Reference proteome</keyword>
<keyword evidence="14" id="KW-0472">Membrane</keyword>
<proteinExistence type="inferred from homology"/>
<feature type="binding site" evidence="13">
    <location>
        <begin position="57"/>
        <end position="64"/>
    </location>
    <ligand>
        <name>ATP</name>
        <dbReference type="ChEBI" id="CHEBI:30616"/>
    </ligand>
</feature>
<comment type="catalytic activity">
    <reaction evidence="13">
        <text>a lipid A disaccharide + ATP = a lipid IVA + ADP + H(+)</text>
        <dbReference type="Rhea" id="RHEA:67840"/>
        <dbReference type="ChEBI" id="CHEBI:15378"/>
        <dbReference type="ChEBI" id="CHEBI:30616"/>
        <dbReference type="ChEBI" id="CHEBI:176343"/>
        <dbReference type="ChEBI" id="CHEBI:176425"/>
        <dbReference type="ChEBI" id="CHEBI:456216"/>
        <dbReference type="EC" id="2.7.1.130"/>
    </reaction>
</comment>
<feature type="transmembrane region" description="Helical" evidence="14">
    <location>
        <begin position="13"/>
        <end position="31"/>
    </location>
</feature>
<dbReference type="EC" id="2.7.1.130" evidence="3 13"/>
<evidence type="ECO:0000256" key="7">
    <source>
        <dbReference type="ARBA" id="ARBA00022679"/>
    </source>
</evidence>
<gene>
    <name evidence="13" type="primary">lpxK</name>
    <name evidence="15" type="ORF">J0A66_05345</name>
</gene>
<keyword evidence="8 13" id="KW-0547">Nucleotide-binding</keyword>
<evidence type="ECO:0000256" key="11">
    <source>
        <dbReference type="ARBA" id="ARBA00023098"/>
    </source>
</evidence>
<dbReference type="PANTHER" id="PTHR42724:SF1">
    <property type="entry name" value="TETRAACYLDISACCHARIDE 4'-KINASE, MITOCHONDRIAL-RELATED"/>
    <property type="match status" value="1"/>
</dbReference>
<keyword evidence="6 13" id="KW-0441">Lipid A biosynthesis</keyword>
<dbReference type="EMBL" id="JAFKCV010000002">
    <property type="protein sequence ID" value="MBN7824648.1"/>
    <property type="molecule type" value="Genomic_DNA"/>
</dbReference>
<dbReference type="CDD" id="cd01983">
    <property type="entry name" value="SIMIBI"/>
    <property type="match status" value="1"/>
</dbReference>
<evidence type="ECO:0000256" key="8">
    <source>
        <dbReference type="ARBA" id="ARBA00022741"/>
    </source>
</evidence>
<evidence type="ECO:0000256" key="3">
    <source>
        <dbReference type="ARBA" id="ARBA00012071"/>
    </source>
</evidence>
<evidence type="ECO:0000256" key="1">
    <source>
        <dbReference type="ARBA" id="ARBA00002274"/>
    </source>
</evidence>
<evidence type="ECO:0000256" key="13">
    <source>
        <dbReference type="HAMAP-Rule" id="MF_00409"/>
    </source>
</evidence>
<accession>A0A939DLF4</accession>
<dbReference type="HAMAP" id="MF_00409">
    <property type="entry name" value="LpxK"/>
    <property type="match status" value="1"/>
</dbReference>
<evidence type="ECO:0000256" key="14">
    <source>
        <dbReference type="SAM" id="Phobius"/>
    </source>
</evidence>
<dbReference type="Proteomes" id="UP000664654">
    <property type="component" value="Unassembled WGS sequence"/>
</dbReference>
<keyword evidence="9 13" id="KW-0418">Kinase</keyword>
<comment type="pathway">
    <text evidence="2 13">Glycolipid biosynthesis; lipid IV(A) biosynthesis; lipid IV(A) from (3R)-3-hydroxytetradecanoyl-[acyl-carrier-protein] and UDP-N-acetyl-alpha-D-glucosamine: step 6/6.</text>
</comment>
<evidence type="ECO:0000256" key="9">
    <source>
        <dbReference type="ARBA" id="ARBA00022777"/>
    </source>
</evidence>
<evidence type="ECO:0000256" key="12">
    <source>
        <dbReference type="ARBA" id="ARBA00029757"/>
    </source>
</evidence>
<keyword evidence="7 13" id="KW-0808">Transferase</keyword>
<evidence type="ECO:0000256" key="10">
    <source>
        <dbReference type="ARBA" id="ARBA00022840"/>
    </source>
</evidence>
<dbReference type="AlphaFoldDB" id="A0A939DLF4"/>
<dbReference type="SUPFAM" id="SSF52540">
    <property type="entry name" value="P-loop containing nucleoside triphosphate hydrolases"/>
    <property type="match status" value="1"/>
</dbReference>
<dbReference type="PANTHER" id="PTHR42724">
    <property type="entry name" value="TETRAACYLDISACCHARIDE 4'-KINASE"/>
    <property type="match status" value="1"/>
</dbReference>
<evidence type="ECO:0000256" key="5">
    <source>
        <dbReference type="ARBA" id="ARBA00022516"/>
    </source>
</evidence>
<comment type="function">
    <text evidence="1 13">Transfers the gamma-phosphate of ATP to the 4'-position of a tetraacyldisaccharide 1-phosphate intermediate (termed DS-1-P) to form tetraacyldisaccharide 1,4'-bis-phosphate (lipid IVA).</text>
</comment>
<reference evidence="15" key="1">
    <citation type="submission" date="2021-03" db="EMBL/GenBank/DDBJ databases">
        <title>novel species isolated from a fishpond in China.</title>
        <authorList>
            <person name="Lu H."/>
            <person name="Cai Z."/>
        </authorList>
    </citation>
    <scope>NUCLEOTIDE SEQUENCE</scope>
    <source>
        <strain evidence="15">JCM 30855</strain>
    </source>
</reference>
<dbReference type="GO" id="GO:0005886">
    <property type="term" value="C:plasma membrane"/>
    <property type="evidence" value="ECO:0007669"/>
    <property type="project" value="TreeGrafter"/>
</dbReference>
<name>A0A939DLF4_9ALTE</name>
<dbReference type="RefSeq" id="WP_206572744.1">
    <property type="nucleotide sequence ID" value="NZ_JAFKCV010000002.1"/>
</dbReference>
<dbReference type="Pfam" id="PF02606">
    <property type="entry name" value="LpxK"/>
    <property type="match status" value="1"/>
</dbReference>
<dbReference type="GO" id="GO:0009245">
    <property type="term" value="P:lipid A biosynthetic process"/>
    <property type="evidence" value="ECO:0007669"/>
    <property type="project" value="UniProtKB-UniRule"/>
</dbReference>
<organism evidence="15 16">
    <name type="scientific">Bowmanella dokdonensis</name>
    <dbReference type="NCBI Taxonomy" id="751969"/>
    <lineage>
        <taxon>Bacteria</taxon>
        <taxon>Pseudomonadati</taxon>
        <taxon>Pseudomonadota</taxon>
        <taxon>Gammaproteobacteria</taxon>
        <taxon>Alteromonadales</taxon>
        <taxon>Alteromonadaceae</taxon>
        <taxon>Bowmanella</taxon>
    </lineage>
</organism>
<keyword evidence="10 13" id="KW-0067">ATP-binding</keyword>
<protein>
    <recommendedName>
        <fullName evidence="4 13">Tetraacyldisaccharide 4'-kinase</fullName>
        <ecNumber evidence="3 13">2.7.1.130</ecNumber>
    </recommendedName>
    <alternativeName>
        <fullName evidence="12 13">Lipid A 4'-kinase</fullName>
    </alternativeName>
</protein>
<dbReference type="GO" id="GO:0009029">
    <property type="term" value="F:lipid-A 4'-kinase activity"/>
    <property type="evidence" value="ECO:0007669"/>
    <property type="project" value="UniProtKB-UniRule"/>
</dbReference>
<dbReference type="GO" id="GO:0009244">
    <property type="term" value="P:lipopolysaccharide core region biosynthetic process"/>
    <property type="evidence" value="ECO:0007669"/>
    <property type="project" value="TreeGrafter"/>
</dbReference>
<evidence type="ECO:0000313" key="16">
    <source>
        <dbReference type="Proteomes" id="UP000664654"/>
    </source>
</evidence>
<keyword evidence="11 13" id="KW-0443">Lipid metabolism</keyword>
<comment type="caution">
    <text evidence="15">The sequence shown here is derived from an EMBL/GenBank/DDBJ whole genome shotgun (WGS) entry which is preliminary data.</text>
</comment>
<evidence type="ECO:0000256" key="2">
    <source>
        <dbReference type="ARBA" id="ARBA00004870"/>
    </source>
</evidence>
<keyword evidence="14" id="KW-1133">Transmembrane helix</keyword>
<dbReference type="GO" id="GO:0005524">
    <property type="term" value="F:ATP binding"/>
    <property type="evidence" value="ECO:0007669"/>
    <property type="project" value="UniProtKB-UniRule"/>
</dbReference>
<evidence type="ECO:0000256" key="4">
    <source>
        <dbReference type="ARBA" id="ARBA00016436"/>
    </source>
</evidence>
<sequence>MRWLEKRWYQPDLSIWLLWPLTLVFWCLSALRRWLYRAGIKHVVKLEVPVIVVGNISVGGTGKTPLVIRLCQWLKQQGYHPGVVSRGYGGKAPAYPFSVTADSDPALVGDEPVLIRHHLGCPLVVDPDRVRGARYLIDQNKCNVIVCDDGLQHYRLGRDVEILVMDGERRLGNQHLLPMGPLREGLWRLKTVDFVVVNGGVARSGEHLMALEPGQLVNVKYPSQTQSISELKKPAIALAGIGNPERFFKLLDKRQVKLKQRLVFADHYPFKAGDIPEDLVLMTEKDAVKCRSFASSQWWYLPVSAKLTEQFKQQLLDKIDGI</sequence>
<comment type="similarity">
    <text evidence="13">Belongs to the LpxK family.</text>
</comment>
<dbReference type="InterPro" id="IPR003758">
    <property type="entry name" value="LpxK"/>
</dbReference>
<evidence type="ECO:0000313" key="15">
    <source>
        <dbReference type="EMBL" id="MBN7824648.1"/>
    </source>
</evidence>
<keyword evidence="14" id="KW-0812">Transmembrane</keyword>